<feature type="compositionally biased region" description="Polar residues" evidence="1">
    <location>
        <begin position="73"/>
        <end position="93"/>
    </location>
</feature>
<dbReference type="AlphaFoldDB" id="A0A8K0TLZ0"/>
<protein>
    <submittedName>
        <fullName evidence="3">Uncharacterized protein</fullName>
    </submittedName>
</protein>
<reference evidence="3" key="1">
    <citation type="journal article" date="2021" name="Nat. Commun.">
        <title>Genetic determinants of endophytism in the Arabidopsis root mycobiome.</title>
        <authorList>
            <person name="Mesny F."/>
            <person name="Miyauchi S."/>
            <person name="Thiergart T."/>
            <person name="Pickel B."/>
            <person name="Atanasova L."/>
            <person name="Karlsson M."/>
            <person name="Huettel B."/>
            <person name="Barry K.W."/>
            <person name="Haridas S."/>
            <person name="Chen C."/>
            <person name="Bauer D."/>
            <person name="Andreopoulos W."/>
            <person name="Pangilinan J."/>
            <person name="LaButti K."/>
            <person name="Riley R."/>
            <person name="Lipzen A."/>
            <person name="Clum A."/>
            <person name="Drula E."/>
            <person name="Henrissat B."/>
            <person name="Kohler A."/>
            <person name="Grigoriev I.V."/>
            <person name="Martin F.M."/>
            <person name="Hacquard S."/>
        </authorList>
    </citation>
    <scope>NUCLEOTIDE SEQUENCE</scope>
    <source>
        <strain evidence="3">MPI-CAGE-AT-0016</strain>
    </source>
</reference>
<dbReference type="EMBL" id="JAGPXD010000001">
    <property type="protein sequence ID" value="KAH7374784.1"/>
    <property type="molecule type" value="Genomic_DNA"/>
</dbReference>
<keyword evidence="4" id="KW-1185">Reference proteome</keyword>
<proteinExistence type="predicted"/>
<evidence type="ECO:0000256" key="2">
    <source>
        <dbReference type="SAM" id="SignalP"/>
    </source>
</evidence>
<evidence type="ECO:0000256" key="1">
    <source>
        <dbReference type="SAM" id="MobiDB-lite"/>
    </source>
</evidence>
<evidence type="ECO:0000313" key="3">
    <source>
        <dbReference type="EMBL" id="KAH7374784.1"/>
    </source>
</evidence>
<feature type="chain" id="PRO_5035442622" evidence="2">
    <location>
        <begin position="18"/>
        <end position="93"/>
    </location>
</feature>
<dbReference type="OrthoDB" id="5006988at2759"/>
<evidence type="ECO:0000313" key="4">
    <source>
        <dbReference type="Proteomes" id="UP000813385"/>
    </source>
</evidence>
<feature type="region of interest" description="Disordered" evidence="1">
    <location>
        <begin position="70"/>
        <end position="93"/>
    </location>
</feature>
<name>A0A8K0TLZ0_9PEZI</name>
<keyword evidence="2" id="KW-0732">Signal</keyword>
<dbReference type="Proteomes" id="UP000813385">
    <property type="component" value="Unassembled WGS sequence"/>
</dbReference>
<organism evidence="3 4">
    <name type="scientific">Plectosphaerella cucumerina</name>
    <dbReference type="NCBI Taxonomy" id="40658"/>
    <lineage>
        <taxon>Eukaryota</taxon>
        <taxon>Fungi</taxon>
        <taxon>Dikarya</taxon>
        <taxon>Ascomycota</taxon>
        <taxon>Pezizomycotina</taxon>
        <taxon>Sordariomycetes</taxon>
        <taxon>Hypocreomycetidae</taxon>
        <taxon>Glomerellales</taxon>
        <taxon>Plectosphaerellaceae</taxon>
        <taxon>Plectosphaerella</taxon>
    </lineage>
</organism>
<gene>
    <name evidence="3" type="ORF">B0T11DRAFT_322898</name>
</gene>
<sequence length="93" mass="9735">MRTSAFLISALSSTVLGLVVPRVTDDNVMAITSFDTAKTSIDEGFIIPQKVPTGLYSVAVDVDTGVAHHTRLESPNVSELPESTTKPTTSGGS</sequence>
<accession>A0A8K0TLZ0</accession>
<comment type="caution">
    <text evidence="3">The sequence shown here is derived from an EMBL/GenBank/DDBJ whole genome shotgun (WGS) entry which is preliminary data.</text>
</comment>
<feature type="signal peptide" evidence="2">
    <location>
        <begin position="1"/>
        <end position="17"/>
    </location>
</feature>